<comment type="caution">
    <text evidence="1">The sequence shown here is derived from an EMBL/GenBank/DDBJ whole genome shotgun (WGS) entry which is preliminary data.</text>
</comment>
<sequence length="248" mass="28011">MNQPVDEAVDVLLQRRAEELKDDERYNSELEERTQADADNTNESLVISDSKVWNDRISLQGPLMKSIEQYMRMFARGLYNPQVSSKAKEYHDLQVGFLGTFMDQSVEMSGLVGLANVYEQWKRYSVYHATFQMDLVSAEVDDASPATPLIRAKSTVRVLIDRATLEAIFPHVLSNEELVQKLIGHTIEYDGVTEYTFNEKNQVVNQHLVLDFLSGFRKLLQDEKAASSLFNGALITEAALLGPVTVSD</sequence>
<protein>
    <submittedName>
        <fullName evidence="1">Uncharacterized protein</fullName>
    </submittedName>
</protein>
<proteinExistence type="predicted"/>
<dbReference type="AlphaFoldDB" id="A0AAV2Z7S6"/>
<accession>A0AAV2Z7S6</accession>
<evidence type="ECO:0000313" key="2">
    <source>
        <dbReference type="Proteomes" id="UP001146120"/>
    </source>
</evidence>
<dbReference type="EMBL" id="DAKRPA010000043">
    <property type="protein sequence ID" value="DBA01697.1"/>
    <property type="molecule type" value="Genomic_DNA"/>
</dbReference>
<evidence type="ECO:0000313" key="1">
    <source>
        <dbReference type="EMBL" id="DBA01697.1"/>
    </source>
</evidence>
<reference evidence="1" key="2">
    <citation type="journal article" date="2023" name="Microbiol Resour">
        <title>Decontamination and Annotation of the Draft Genome Sequence of the Oomycete Lagenidium giganteum ARSEF 373.</title>
        <authorList>
            <person name="Morgan W.R."/>
            <person name="Tartar A."/>
        </authorList>
    </citation>
    <scope>NUCLEOTIDE SEQUENCE</scope>
    <source>
        <strain evidence="1">ARSEF 373</strain>
    </source>
</reference>
<dbReference type="Proteomes" id="UP001146120">
    <property type="component" value="Unassembled WGS sequence"/>
</dbReference>
<gene>
    <name evidence="1" type="ORF">N0F65_010348</name>
</gene>
<name>A0AAV2Z7S6_9STRA</name>
<organism evidence="1 2">
    <name type="scientific">Lagenidium giganteum</name>
    <dbReference type="NCBI Taxonomy" id="4803"/>
    <lineage>
        <taxon>Eukaryota</taxon>
        <taxon>Sar</taxon>
        <taxon>Stramenopiles</taxon>
        <taxon>Oomycota</taxon>
        <taxon>Peronosporomycetes</taxon>
        <taxon>Pythiales</taxon>
        <taxon>Pythiaceae</taxon>
    </lineage>
</organism>
<keyword evidence="2" id="KW-1185">Reference proteome</keyword>
<reference evidence="1" key="1">
    <citation type="submission" date="2022-11" db="EMBL/GenBank/DDBJ databases">
        <authorList>
            <person name="Morgan W.R."/>
            <person name="Tartar A."/>
        </authorList>
    </citation>
    <scope>NUCLEOTIDE SEQUENCE</scope>
    <source>
        <strain evidence="1">ARSEF 373</strain>
    </source>
</reference>